<dbReference type="GO" id="GO:0009086">
    <property type="term" value="P:methionine biosynthetic process"/>
    <property type="evidence" value="ECO:0007669"/>
    <property type="project" value="UniProtKB-KW"/>
</dbReference>
<dbReference type="EMBL" id="MWIO01000014">
    <property type="protein sequence ID" value="THD08630.1"/>
    <property type="molecule type" value="Genomic_DNA"/>
</dbReference>
<dbReference type="InterPro" id="IPR023453">
    <property type="entry name" value="Met_repressor_MetJ_dom_sf"/>
</dbReference>
<dbReference type="GO" id="GO:0003677">
    <property type="term" value="F:DNA binding"/>
    <property type="evidence" value="ECO:0007669"/>
    <property type="project" value="UniProtKB-KW"/>
</dbReference>
<sequence length="183" mass="19515">MATTKFIKPYVEHGEKANAVRKITVSIPLHVLRRLSDLRTHRQVNNLRHATNSDLLVEAFLHAFTGQPLPTDEELRRTMATAKKSAAKKPAAKKAAAKKPAAKKPAAKKAAARKPAAKKPAAKKAAAKKAVRKPAAAKKAAVKKVAVKKVAKKPAKKAAPKKAAAAKVVKATKTAKPKAKTKK</sequence>
<dbReference type="AlphaFoldDB" id="A0A4S3KJ54"/>
<keyword evidence="11" id="KW-0486">Methionine biosynthesis</keyword>
<evidence type="ECO:0000256" key="5">
    <source>
        <dbReference type="ARBA" id="ARBA00022490"/>
    </source>
</evidence>
<evidence type="ECO:0000256" key="11">
    <source>
        <dbReference type="ARBA" id="ARBA00023167"/>
    </source>
</evidence>
<dbReference type="InterPro" id="IPR010985">
    <property type="entry name" value="Ribbon_hlx_hlx"/>
</dbReference>
<keyword evidence="9" id="KW-0238">DNA-binding</keyword>
<name>A0A4S3KJ54_9GAMM</name>
<dbReference type="RefSeq" id="WP_136257555.1">
    <property type="nucleotide sequence ID" value="NZ_MWIO01000014.1"/>
</dbReference>
<evidence type="ECO:0000256" key="6">
    <source>
        <dbReference type="ARBA" id="ARBA00022491"/>
    </source>
</evidence>
<dbReference type="GO" id="GO:0005737">
    <property type="term" value="C:cytoplasm"/>
    <property type="evidence" value="ECO:0007669"/>
    <property type="project" value="UniProtKB-SubCell"/>
</dbReference>
<dbReference type="OrthoDB" id="5680896at2"/>
<proteinExistence type="inferred from homology"/>
<keyword evidence="6" id="KW-0678">Repressor</keyword>
<dbReference type="Pfam" id="PF01340">
    <property type="entry name" value="MetJ"/>
    <property type="match status" value="1"/>
</dbReference>
<keyword evidence="8" id="KW-0805">Transcription regulation</keyword>
<evidence type="ECO:0000256" key="13">
    <source>
        <dbReference type="SAM" id="MobiDB-lite"/>
    </source>
</evidence>
<evidence type="ECO:0000256" key="8">
    <source>
        <dbReference type="ARBA" id="ARBA00023015"/>
    </source>
</evidence>
<comment type="caution">
    <text evidence="14">The sequence shown here is derived from an EMBL/GenBank/DDBJ whole genome shotgun (WGS) entry which is preliminary data.</text>
</comment>
<feature type="region of interest" description="Disordered" evidence="13">
    <location>
        <begin position="80"/>
        <end position="183"/>
    </location>
</feature>
<keyword evidence="5" id="KW-0963">Cytoplasm</keyword>
<evidence type="ECO:0000256" key="9">
    <source>
        <dbReference type="ARBA" id="ARBA00023125"/>
    </source>
</evidence>
<evidence type="ECO:0000256" key="4">
    <source>
        <dbReference type="ARBA" id="ARBA00014398"/>
    </source>
</evidence>
<evidence type="ECO:0000256" key="12">
    <source>
        <dbReference type="ARBA" id="ARBA00032918"/>
    </source>
</evidence>
<dbReference type="GO" id="GO:0003700">
    <property type="term" value="F:DNA-binding transcription factor activity"/>
    <property type="evidence" value="ECO:0007669"/>
    <property type="project" value="InterPro"/>
</dbReference>
<dbReference type="SUPFAM" id="SSF47598">
    <property type="entry name" value="Ribbon-helix-helix"/>
    <property type="match status" value="1"/>
</dbReference>
<evidence type="ECO:0000256" key="2">
    <source>
        <dbReference type="ARBA" id="ARBA00008988"/>
    </source>
</evidence>
<dbReference type="InterPro" id="IPR002084">
    <property type="entry name" value="Met_repressor_MetJ"/>
</dbReference>
<evidence type="ECO:0000313" key="15">
    <source>
        <dbReference type="Proteomes" id="UP000306317"/>
    </source>
</evidence>
<accession>A0A4S3KJ54</accession>
<evidence type="ECO:0000313" key="14">
    <source>
        <dbReference type="EMBL" id="THD08630.1"/>
    </source>
</evidence>
<organism evidence="14 15">
    <name type="scientific">Rhodanobacter lindaniclasticus</name>
    <dbReference type="NCBI Taxonomy" id="75310"/>
    <lineage>
        <taxon>Bacteria</taxon>
        <taxon>Pseudomonadati</taxon>
        <taxon>Pseudomonadota</taxon>
        <taxon>Gammaproteobacteria</taxon>
        <taxon>Lysobacterales</taxon>
        <taxon>Rhodanobacteraceae</taxon>
        <taxon>Rhodanobacter</taxon>
    </lineage>
</organism>
<feature type="compositionally biased region" description="Basic residues" evidence="13">
    <location>
        <begin position="173"/>
        <end position="183"/>
    </location>
</feature>
<evidence type="ECO:0000256" key="1">
    <source>
        <dbReference type="ARBA" id="ARBA00004496"/>
    </source>
</evidence>
<dbReference type="Gene3D" id="1.10.140.10">
    <property type="entry name" value="MET Apo-Repressor, subunit A"/>
    <property type="match status" value="1"/>
</dbReference>
<evidence type="ECO:0000256" key="3">
    <source>
        <dbReference type="ARBA" id="ARBA00011738"/>
    </source>
</evidence>
<comment type="subunit">
    <text evidence="3">Homodimer.</text>
</comment>
<keyword evidence="7" id="KW-0028">Amino-acid biosynthesis</keyword>
<reference evidence="14 15" key="1">
    <citation type="submission" date="2017-02" db="EMBL/GenBank/DDBJ databases">
        <title>Whole genome sequencing of Rhodanobacter lindaniclasticus DSM 17932.</title>
        <authorList>
            <person name="Kumar S."/>
            <person name="Patil P."/>
            <person name="Patil P.B."/>
        </authorList>
    </citation>
    <scope>NUCLEOTIDE SEQUENCE [LARGE SCALE GENOMIC DNA]</scope>
    <source>
        <strain evidence="14 15">DSM 17932</strain>
    </source>
</reference>
<evidence type="ECO:0000256" key="7">
    <source>
        <dbReference type="ARBA" id="ARBA00022605"/>
    </source>
</evidence>
<comment type="subcellular location">
    <subcellularLocation>
        <location evidence="1">Cytoplasm</location>
    </subcellularLocation>
</comment>
<dbReference type="NCBIfam" id="NF003622">
    <property type="entry name" value="PRK05264.1"/>
    <property type="match status" value="1"/>
</dbReference>
<comment type="similarity">
    <text evidence="2">Belongs to the MetJ family.</text>
</comment>
<feature type="compositionally biased region" description="Basic residues" evidence="13">
    <location>
        <begin position="85"/>
        <end position="160"/>
    </location>
</feature>
<gene>
    <name evidence="14" type="ORF">B1991_04725</name>
</gene>
<evidence type="ECO:0000256" key="10">
    <source>
        <dbReference type="ARBA" id="ARBA00023163"/>
    </source>
</evidence>
<keyword evidence="10" id="KW-0804">Transcription</keyword>
<keyword evidence="15" id="KW-1185">Reference proteome</keyword>
<protein>
    <recommendedName>
        <fullName evidence="4">Met repressor</fullName>
    </recommendedName>
    <alternativeName>
        <fullName evidence="12">Met regulon regulatory protein MetJ</fullName>
    </alternativeName>
</protein>
<feature type="compositionally biased region" description="Low complexity" evidence="13">
    <location>
        <begin position="161"/>
        <end position="172"/>
    </location>
</feature>
<dbReference type="Proteomes" id="UP000306317">
    <property type="component" value="Unassembled WGS sequence"/>
</dbReference>